<reference evidence="2" key="1">
    <citation type="journal article" date="2018" name="PLoS Negl. Trop. Dis.">
        <title>Sialome diversity of ticks revealed by RNAseq of single tick salivary glands.</title>
        <authorList>
            <person name="Perner J."/>
            <person name="Kropackova S."/>
            <person name="Kopacek P."/>
            <person name="Ribeiro J.M."/>
        </authorList>
    </citation>
    <scope>NUCLEOTIDE SEQUENCE</scope>
    <source>
        <strain evidence="2">Siblings of single egg batch collected in Ceske Budejovice</strain>
        <tissue evidence="2">Salivary glands</tissue>
    </source>
</reference>
<name>A0A147BRN7_IXORI</name>
<dbReference type="EMBL" id="GEGO01001967">
    <property type="protein sequence ID" value="JAR93437.1"/>
    <property type="molecule type" value="Transcribed_RNA"/>
</dbReference>
<evidence type="ECO:0000313" key="2">
    <source>
        <dbReference type="EMBL" id="JAR93437.1"/>
    </source>
</evidence>
<protein>
    <submittedName>
        <fullName evidence="2">Putative secreted salivary protein</fullName>
    </submittedName>
</protein>
<accession>A0A147BRN7</accession>
<keyword evidence="1" id="KW-0732">Signal</keyword>
<evidence type="ECO:0000256" key="1">
    <source>
        <dbReference type="SAM" id="SignalP"/>
    </source>
</evidence>
<sequence>MNTFTVALVSTLLLVTLGITVSAEIDQATNMESRQESAVQDRECSNRDNCNPPKCCQNQTREGDMITVSCYPNPNPEKPCPHAEGP</sequence>
<dbReference type="AlphaFoldDB" id="A0A147BRN7"/>
<proteinExistence type="predicted"/>
<feature type="signal peptide" evidence="1">
    <location>
        <begin position="1"/>
        <end position="23"/>
    </location>
</feature>
<organism evidence="2">
    <name type="scientific">Ixodes ricinus</name>
    <name type="common">Common tick</name>
    <name type="synonym">Acarus ricinus</name>
    <dbReference type="NCBI Taxonomy" id="34613"/>
    <lineage>
        <taxon>Eukaryota</taxon>
        <taxon>Metazoa</taxon>
        <taxon>Ecdysozoa</taxon>
        <taxon>Arthropoda</taxon>
        <taxon>Chelicerata</taxon>
        <taxon>Arachnida</taxon>
        <taxon>Acari</taxon>
        <taxon>Parasitiformes</taxon>
        <taxon>Ixodida</taxon>
        <taxon>Ixodoidea</taxon>
        <taxon>Ixodidae</taxon>
        <taxon>Ixodinae</taxon>
        <taxon>Ixodes</taxon>
    </lineage>
</organism>
<feature type="chain" id="PRO_5007542947" evidence="1">
    <location>
        <begin position="24"/>
        <end position="86"/>
    </location>
</feature>